<dbReference type="InterPro" id="IPR057373">
    <property type="entry name" value="ZNFX1"/>
</dbReference>
<feature type="domain" description="ZNFX1" evidence="4">
    <location>
        <begin position="114"/>
        <end position="220"/>
    </location>
</feature>
<keyword evidence="1" id="KW-0547">Nucleotide-binding</keyword>
<dbReference type="Pfam" id="PF25396">
    <property type="entry name" value="ZNFX1"/>
    <property type="match status" value="1"/>
</dbReference>
<dbReference type="CDD" id="cd06008">
    <property type="entry name" value="NF-X1-zinc-finger"/>
    <property type="match status" value="1"/>
</dbReference>
<dbReference type="PANTHER" id="PTHR10887:SF341">
    <property type="entry name" value="NFX1-TYPE ZINC FINGER-CONTAINING PROTEIN 1"/>
    <property type="match status" value="1"/>
</dbReference>
<organism evidence="5 6">
    <name type="scientific">Sordaria brevicollis</name>
    <dbReference type="NCBI Taxonomy" id="83679"/>
    <lineage>
        <taxon>Eukaryota</taxon>
        <taxon>Fungi</taxon>
        <taxon>Dikarya</taxon>
        <taxon>Ascomycota</taxon>
        <taxon>Pezizomycotina</taxon>
        <taxon>Sordariomycetes</taxon>
        <taxon>Sordariomycetidae</taxon>
        <taxon>Sordariales</taxon>
        <taxon>Sordariaceae</taxon>
        <taxon>Sordaria</taxon>
    </lineage>
</organism>
<keyword evidence="1" id="KW-0067">ATP-binding</keyword>
<evidence type="ECO:0000259" key="3">
    <source>
        <dbReference type="Pfam" id="PF13087"/>
    </source>
</evidence>
<keyword evidence="6" id="KW-1185">Reference proteome</keyword>
<feature type="domain" description="DNA2/NAM7 helicase-like C-terminal" evidence="3">
    <location>
        <begin position="695"/>
        <end position="883"/>
    </location>
</feature>
<evidence type="ECO:0000259" key="2">
    <source>
        <dbReference type="Pfam" id="PF13086"/>
    </source>
</evidence>
<dbReference type="InterPro" id="IPR027417">
    <property type="entry name" value="P-loop_NTPase"/>
</dbReference>
<keyword evidence="5" id="KW-0378">Hydrolase</keyword>
<dbReference type="Pfam" id="PF13087">
    <property type="entry name" value="AAA_12"/>
    <property type="match status" value="1"/>
</dbReference>
<dbReference type="Proteomes" id="UP001281003">
    <property type="component" value="Unassembled WGS sequence"/>
</dbReference>
<sequence>MDREEWAQLSATRDEIVRNNIFVKLEDGDGWKSKPEIPTAKEILLLQKEAEGLPLNDVHQPWRSKEDYLKAQYEILRREGTEGLRFAVNNYISKGSKNDKRIDDNRIDDNRIDDDEHMFVYTQVRVKSYVMTTLGPLARVEFTPQREIKWLKSARLKPGSLLALTTKADKFKTICKVAVVAQRPYLLGLDQSPPLVDIMWGNPADAVFDCDLELVMIEARHGYFEASRHSLVGLQLAAQTDTPIDKYITGSHKEPETPSFIRQNPIMDLTPVVRQPLTDFERLKSLRELNILSEALPDNDITLVDESQLTALHRMVSKELAIIQGPPGTGKTFTTEQAIRVMLASRQKRAGRKQPPIIVAAQTNDALDQLLGRCVDAGAKILRLGSRSGKEDMRQYGLYEMRRRCSRGGGGKRLRELDERRRDIISNVQALVDSVFGDSLIDPRQLHAHGVITEAQLDSLYDEELETSPELEKLGPFSLWLGESRIPARIIRDRQPLVPEIMEPDEDFDYERDVENIAYDEEDADRIHGKEIKLMHVWTGKEPGHFTSWRLRAQRVLKENEDLFDIPQEWRGAVYQHLQSKLVQAITPTLAGLLAEYIETCKERRLVRARQDIDMVFLQDIAVVGCTTTGLTKYRAFLAGLQPITLIIEEAAETREGNITSALYPSVQQLVLVGDHKQMSPRCDIRWLGDPPYNLNVSLFERLINLKMSPIMLNQQRRMRPEISSIVSPFYDNLKDHTDVLSYPDVPGMGGRNCWFFNHRWREDTNADNSKLNDQEADMITRFFVYLVANDVPSEKITVLTYYRGQRSLLLNKLKRQPSLTGCYFNVHTVDSFQGQENDIVLLSLVRSPDPAYGRSIGFLDNEQRAVVAISRARQGFYIFGNVDNLTGADLESTFLWTHIFKRFRDECVENRERGLPLVCQQHKKEIWVKDAEELDDNAGGCHDRCGATRPCGHPCTLRCHPMPHENLPCSSPCFQFVPECGHACQGLCGERCFHNCEVFRRAKASVKQARQGAESTNARTIEDLLLQQGAHDFGHEETAKSQNYTSTGSLRRGIRAHYDWKNAEALIQQQDREVAEEIARSNERWFSQNHQVQDHWVPTGITASGNRVRAGPVITQALQLPNLQTMATTTTPTAASENRLRLAPSNGPIFAQTSNQFPNMVPVSEPEPLIQFEQDEPSAPPPIVEEGLKEELKVNGEEEWLIEL</sequence>
<dbReference type="AlphaFoldDB" id="A0AAE0UA35"/>
<evidence type="ECO:0000259" key="4">
    <source>
        <dbReference type="Pfam" id="PF25396"/>
    </source>
</evidence>
<dbReference type="GO" id="GO:0031380">
    <property type="term" value="C:nuclear RNA-directed RNA polymerase complex"/>
    <property type="evidence" value="ECO:0007669"/>
    <property type="project" value="TreeGrafter"/>
</dbReference>
<reference evidence="5" key="1">
    <citation type="journal article" date="2023" name="Mol. Phylogenet. Evol.">
        <title>Genome-scale phylogeny and comparative genomics of the fungal order Sordariales.</title>
        <authorList>
            <person name="Hensen N."/>
            <person name="Bonometti L."/>
            <person name="Westerberg I."/>
            <person name="Brannstrom I.O."/>
            <person name="Guillou S."/>
            <person name="Cros-Aarteil S."/>
            <person name="Calhoun S."/>
            <person name="Haridas S."/>
            <person name="Kuo A."/>
            <person name="Mondo S."/>
            <person name="Pangilinan J."/>
            <person name="Riley R."/>
            <person name="LaButti K."/>
            <person name="Andreopoulos B."/>
            <person name="Lipzen A."/>
            <person name="Chen C."/>
            <person name="Yan M."/>
            <person name="Daum C."/>
            <person name="Ng V."/>
            <person name="Clum A."/>
            <person name="Steindorff A."/>
            <person name="Ohm R.A."/>
            <person name="Martin F."/>
            <person name="Silar P."/>
            <person name="Natvig D.O."/>
            <person name="Lalanne C."/>
            <person name="Gautier V."/>
            <person name="Ament-Velasquez S.L."/>
            <person name="Kruys A."/>
            <person name="Hutchinson M.I."/>
            <person name="Powell A.J."/>
            <person name="Barry K."/>
            <person name="Miller A.N."/>
            <person name="Grigoriev I.V."/>
            <person name="Debuchy R."/>
            <person name="Gladieux P."/>
            <person name="Hiltunen Thoren M."/>
            <person name="Johannesson H."/>
        </authorList>
    </citation>
    <scope>NUCLEOTIDE SEQUENCE</scope>
    <source>
        <strain evidence="5">FGSC 1904</strain>
    </source>
</reference>
<dbReference type="Gene3D" id="3.40.50.300">
    <property type="entry name" value="P-loop containing nucleotide triphosphate hydrolases"/>
    <property type="match status" value="3"/>
</dbReference>
<dbReference type="Pfam" id="PF13086">
    <property type="entry name" value="AAA_11"/>
    <property type="match status" value="2"/>
</dbReference>
<evidence type="ECO:0000313" key="6">
    <source>
        <dbReference type="Proteomes" id="UP001281003"/>
    </source>
</evidence>
<dbReference type="CDD" id="cd18808">
    <property type="entry name" value="SF1_C_Upf1"/>
    <property type="match status" value="1"/>
</dbReference>
<dbReference type="InterPro" id="IPR041679">
    <property type="entry name" value="DNA2/NAM7-like_C"/>
</dbReference>
<dbReference type="GO" id="GO:0031048">
    <property type="term" value="P:regulatory ncRNA-mediated heterochromatin formation"/>
    <property type="evidence" value="ECO:0007669"/>
    <property type="project" value="TreeGrafter"/>
</dbReference>
<dbReference type="PANTHER" id="PTHR10887">
    <property type="entry name" value="DNA2/NAM7 HELICASE FAMILY"/>
    <property type="match status" value="1"/>
</dbReference>
<accession>A0AAE0UA35</accession>
<evidence type="ECO:0000256" key="1">
    <source>
        <dbReference type="ARBA" id="ARBA00022806"/>
    </source>
</evidence>
<dbReference type="SUPFAM" id="SSF52540">
    <property type="entry name" value="P-loop containing nucleoside triphosphate hydrolases"/>
    <property type="match status" value="1"/>
</dbReference>
<dbReference type="GO" id="GO:0004386">
    <property type="term" value="F:helicase activity"/>
    <property type="evidence" value="ECO:0007669"/>
    <property type="project" value="InterPro"/>
</dbReference>
<dbReference type="InterPro" id="IPR045055">
    <property type="entry name" value="DNA2/NAM7-like"/>
</dbReference>
<gene>
    <name evidence="5" type="ORF">B0T20DRAFT_259306</name>
</gene>
<protein>
    <submittedName>
        <fullName evidence="5">P-loop containing nucleoside triphosphate hydrolase protein</fullName>
    </submittedName>
</protein>
<feature type="domain" description="DNA2/NAM7 helicase helicase" evidence="2">
    <location>
        <begin position="600"/>
        <end position="681"/>
    </location>
</feature>
<name>A0AAE0UA35_SORBR</name>
<dbReference type="GO" id="GO:0016787">
    <property type="term" value="F:hydrolase activity"/>
    <property type="evidence" value="ECO:0007669"/>
    <property type="project" value="UniProtKB-KW"/>
</dbReference>
<dbReference type="InterPro" id="IPR047187">
    <property type="entry name" value="SF1_C_Upf1"/>
</dbReference>
<evidence type="ECO:0000313" key="5">
    <source>
        <dbReference type="EMBL" id="KAK3396039.1"/>
    </source>
</evidence>
<proteinExistence type="predicted"/>
<dbReference type="FunFam" id="3.40.50.300:FF:002468">
    <property type="entry name" value="Suppressor of ascus dominance 3"/>
    <property type="match status" value="1"/>
</dbReference>
<feature type="domain" description="DNA2/NAM7 helicase helicase" evidence="2">
    <location>
        <begin position="305"/>
        <end position="397"/>
    </location>
</feature>
<comment type="caution">
    <text evidence="5">The sequence shown here is derived from an EMBL/GenBank/DDBJ whole genome shotgun (WGS) entry which is preliminary data.</text>
</comment>
<dbReference type="EMBL" id="JAUTDP010000009">
    <property type="protein sequence ID" value="KAK3396039.1"/>
    <property type="molecule type" value="Genomic_DNA"/>
</dbReference>
<reference evidence="5" key="2">
    <citation type="submission" date="2023-07" db="EMBL/GenBank/DDBJ databases">
        <authorList>
            <consortium name="Lawrence Berkeley National Laboratory"/>
            <person name="Haridas S."/>
            <person name="Hensen N."/>
            <person name="Bonometti L."/>
            <person name="Westerberg I."/>
            <person name="Brannstrom I.O."/>
            <person name="Guillou S."/>
            <person name="Cros-Aarteil S."/>
            <person name="Calhoun S."/>
            <person name="Kuo A."/>
            <person name="Mondo S."/>
            <person name="Pangilinan J."/>
            <person name="Riley R."/>
            <person name="LaButti K."/>
            <person name="Andreopoulos B."/>
            <person name="Lipzen A."/>
            <person name="Chen C."/>
            <person name="Yanf M."/>
            <person name="Daum C."/>
            <person name="Ng V."/>
            <person name="Clum A."/>
            <person name="Steindorff A."/>
            <person name="Ohm R."/>
            <person name="Martin F."/>
            <person name="Silar P."/>
            <person name="Natvig D."/>
            <person name="Lalanne C."/>
            <person name="Gautier V."/>
            <person name="Ament-velasquez S.L."/>
            <person name="Kruys A."/>
            <person name="Hutchinson M.I."/>
            <person name="Powell A.J."/>
            <person name="Barry K."/>
            <person name="Miller A.N."/>
            <person name="Grigoriev I.V."/>
            <person name="Debuchy R."/>
            <person name="Gladieux P."/>
            <person name="Thoren M.H."/>
            <person name="Johannesson H."/>
        </authorList>
    </citation>
    <scope>NUCLEOTIDE SEQUENCE</scope>
    <source>
        <strain evidence="5">FGSC 1904</strain>
    </source>
</reference>
<dbReference type="InterPro" id="IPR041677">
    <property type="entry name" value="DNA2/NAM7_AAA_11"/>
</dbReference>
<keyword evidence="1" id="KW-0347">Helicase</keyword>